<evidence type="ECO:0000259" key="9">
    <source>
        <dbReference type="SMART" id="SM00848"/>
    </source>
</evidence>
<keyword evidence="2" id="KW-0645">Protease</keyword>
<dbReference type="Gene3D" id="3.90.70.10">
    <property type="entry name" value="Cysteine proteinases"/>
    <property type="match status" value="1"/>
</dbReference>
<protein>
    <submittedName>
        <fullName evidence="10">Zingipain-1-like</fullName>
    </submittedName>
</protein>
<name>A0AAQ3KAV8_9LILI</name>
<keyword evidence="6" id="KW-1015">Disulfide bond</keyword>
<dbReference type="CDD" id="cd02248">
    <property type="entry name" value="Peptidase_C1A"/>
    <property type="match status" value="1"/>
</dbReference>
<organism evidence="10 11">
    <name type="scientific">Canna indica</name>
    <name type="common">Indian-shot</name>
    <dbReference type="NCBI Taxonomy" id="4628"/>
    <lineage>
        <taxon>Eukaryota</taxon>
        <taxon>Viridiplantae</taxon>
        <taxon>Streptophyta</taxon>
        <taxon>Embryophyta</taxon>
        <taxon>Tracheophyta</taxon>
        <taxon>Spermatophyta</taxon>
        <taxon>Magnoliopsida</taxon>
        <taxon>Liliopsida</taxon>
        <taxon>Zingiberales</taxon>
        <taxon>Cannaceae</taxon>
        <taxon>Canna</taxon>
    </lineage>
</organism>
<dbReference type="SMART" id="SM00645">
    <property type="entry name" value="Pept_C1"/>
    <property type="match status" value="1"/>
</dbReference>
<dbReference type="Pfam" id="PF08246">
    <property type="entry name" value="Inhibitor_I29"/>
    <property type="match status" value="1"/>
</dbReference>
<evidence type="ECO:0000256" key="4">
    <source>
        <dbReference type="ARBA" id="ARBA00022801"/>
    </source>
</evidence>
<dbReference type="AlphaFoldDB" id="A0AAQ3KAV8"/>
<reference evidence="10 11" key="1">
    <citation type="submission" date="2023-10" db="EMBL/GenBank/DDBJ databases">
        <title>Chromosome-scale genome assembly provides insights into flower coloration mechanisms of Canna indica.</title>
        <authorList>
            <person name="Li C."/>
        </authorList>
    </citation>
    <scope>NUCLEOTIDE SEQUENCE [LARGE SCALE GENOMIC DNA]</scope>
    <source>
        <tissue evidence="10">Flower</tissue>
    </source>
</reference>
<gene>
    <name evidence="10" type="ORF">Cni_G10965</name>
</gene>
<dbReference type="PROSITE" id="PS00640">
    <property type="entry name" value="THIOL_PROTEASE_ASN"/>
    <property type="match status" value="1"/>
</dbReference>
<evidence type="ECO:0000256" key="2">
    <source>
        <dbReference type="ARBA" id="ARBA00022670"/>
    </source>
</evidence>
<dbReference type="SUPFAM" id="SSF54001">
    <property type="entry name" value="Cysteine proteinases"/>
    <property type="match status" value="1"/>
</dbReference>
<accession>A0AAQ3KAV8</accession>
<keyword evidence="11" id="KW-1185">Reference proteome</keyword>
<evidence type="ECO:0000313" key="10">
    <source>
        <dbReference type="EMBL" id="WOL02246.1"/>
    </source>
</evidence>
<evidence type="ECO:0000256" key="1">
    <source>
        <dbReference type="ARBA" id="ARBA00008455"/>
    </source>
</evidence>
<comment type="similarity">
    <text evidence="1">Belongs to the peptidase C1 family.</text>
</comment>
<evidence type="ECO:0000256" key="3">
    <source>
        <dbReference type="ARBA" id="ARBA00022729"/>
    </source>
</evidence>
<dbReference type="Pfam" id="PF00112">
    <property type="entry name" value="Peptidase_C1"/>
    <property type="match status" value="1"/>
</dbReference>
<dbReference type="SMART" id="SM00848">
    <property type="entry name" value="Inhibitor_I29"/>
    <property type="match status" value="1"/>
</dbReference>
<feature type="domain" description="Peptidase C1A papain C-terminal" evidence="8">
    <location>
        <begin position="118"/>
        <end position="331"/>
    </location>
</feature>
<dbReference type="InterPro" id="IPR025660">
    <property type="entry name" value="Pept_his_AS"/>
</dbReference>
<keyword evidence="3 7" id="KW-0732">Signal</keyword>
<feature type="signal peptide" evidence="7">
    <location>
        <begin position="1"/>
        <end position="25"/>
    </location>
</feature>
<evidence type="ECO:0000256" key="5">
    <source>
        <dbReference type="ARBA" id="ARBA00022807"/>
    </source>
</evidence>
<keyword evidence="5" id="KW-0788">Thiol protease</keyword>
<dbReference type="Proteomes" id="UP001327560">
    <property type="component" value="Chromosome 3"/>
</dbReference>
<evidence type="ECO:0000256" key="6">
    <source>
        <dbReference type="ARBA" id="ARBA00023157"/>
    </source>
</evidence>
<dbReference type="PANTHER" id="PTHR12411">
    <property type="entry name" value="CYSTEINE PROTEASE FAMILY C1-RELATED"/>
    <property type="match status" value="1"/>
</dbReference>
<sequence>MAYAFKTAALLFLLHCSWYWLPASSSNPMDMFEQWIAQHGRQYKDESEKLYRLGVFTGNMERVSSFLQSDKRSYTIGLNRFADLTTEEFIATFTGARSISSNTSKPAPMPFPYANMAAPSRIDWRDNGMVTPIKDQGSCGSCWAFSSVASIESINKIARGKLISLSEQELVACDYNDAGCDGGLHYNAFAFVVSNGGITTEENYPYQPDQSACDAAKLSDHAVSITGYSLVPTEDEASLMKAVANQPVSVSIDASEFMLYTGGIFDGPCEANLNHEVTLVGYGTDKNGTNYWIAKNSWGESWGDQGYLLLQKDVAEKEGLCGLAIRASFPII</sequence>
<dbReference type="InterPro" id="IPR000169">
    <property type="entry name" value="Pept_cys_AS"/>
</dbReference>
<dbReference type="InterPro" id="IPR000668">
    <property type="entry name" value="Peptidase_C1A_C"/>
</dbReference>
<dbReference type="InterPro" id="IPR013201">
    <property type="entry name" value="Prot_inhib_I29"/>
</dbReference>
<feature type="domain" description="Cathepsin propeptide inhibitor" evidence="9">
    <location>
        <begin position="32"/>
        <end position="89"/>
    </location>
</feature>
<feature type="chain" id="PRO_5043050022" evidence="7">
    <location>
        <begin position="26"/>
        <end position="332"/>
    </location>
</feature>
<dbReference type="GO" id="GO:0008234">
    <property type="term" value="F:cysteine-type peptidase activity"/>
    <property type="evidence" value="ECO:0007669"/>
    <property type="project" value="UniProtKB-KW"/>
</dbReference>
<keyword evidence="4" id="KW-0378">Hydrolase</keyword>
<dbReference type="PRINTS" id="PR00705">
    <property type="entry name" value="PAPAIN"/>
</dbReference>
<dbReference type="PROSITE" id="PS00639">
    <property type="entry name" value="THIOL_PROTEASE_HIS"/>
    <property type="match status" value="1"/>
</dbReference>
<dbReference type="EMBL" id="CP136892">
    <property type="protein sequence ID" value="WOL02246.1"/>
    <property type="molecule type" value="Genomic_DNA"/>
</dbReference>
<dbReference type="InterPro" id="IPR038765">
    <property type="entry name" value="Papain-like_cys_pep_sf"/>
</dbReference>
<evidence type="ECO:0000259" key="8">
    <source>
        <dbReference type="SMART" id="SM00645"/>
    </source>
</evidence>
<dbReference type="GO" id="GO:0006508">
    <property type="term" value="P:proteolysis"/>
    <property type="evidence" value="ECO:0007669"/>
    <property type="project" value="UniProtKB-KW"/>
</dbReference>
<dbReference type="PROSITE" id="PS00139">
    <property type="entry name" value="THIOL_PROTEASE_CYS"/>
    <property type="match status" value="1"/>
</dbReference>
<dbReference type="InterPro" id="IPR025661">
    <property type="entry name" value="Pept_asp_AS"/>
</dbReference>
<evidence type="ECO:0000313" key="11">
    <source>
        <dbReference type="Proteomes" id="UP001327560"/>
    </source>
</evidence>
<dbReference type="FunFam" id="3.90.70.10:FF:000067">
    <property type="entry name" value="Senescence-specific cysteine protease"/>
    <property type="match status" value="1"/>
</dbReference>
<evidence type="ECO:0000256" key="7">
    <source>
        <dbReference type="SAM" id="SignalP"/>
    </source>
</evidence>
<proteinExistence type="inferred from homology"/>
<dbReference type="InterPro" id="IPR039417">
    <property type="entry name" value="Peptidase_C1A_papain-like"/>
</dbReference>
<dbReference type="InterPro" id="IPR013128">
    <property type="entry name" value="Peptidase_C1A"/>
</dbReference>